<keyword evidence="3" id="KW-1185">Reference proteome</keyword>
<feature type="region of interest" description="Disordered" evidence="1">
    <location>
        <begin position="114"/>
        <end position="140"/>
    </location>
</feature>
<dbReference type="Proteomes" id="UP000649617">
    <property type="component" value="Unassembled WGS sequence"/>
</dbReference>
<dbReference type="AlphaFoldDB" id="A0A812WG41"/>
<gene>
    <name evidence="2" type="ORF">SPIL2461_LOCUS18452</name>
</gene>
<evidence type="ECO:0000313" key="3">
    <source>
        <dbReference type="Proteomes" id="UP000649617"/>
    </source>
</evidence>
<evidence type="ECO:0000313" key="2">
    <source>
        <dbReference type="EMBL" id="CAE7669969.1"/>
    </source>
</evidence>
<dbReference type="EMBL" id="CAJNIZ010043825">
    <property type="protein sequence ID" value="CAE7669969.1"/>
    <property type="molecule type" value="Genomic_DNA"/>
</dbReference>
<proteinExistence type="predicted"/>
<organism evidence="2 3">
    <name type="scientific">Symbiodinium pilosum</name>
    <name type="common">Dinoflagellate</name>
    <dbReference type="NCBI Taxonomy" id="2952"/>
    <lineage>
        <taxon>Eukaryota</taxon>
        <taxon>Sar</taxon>
        <taxon>Alveolata</taxon>
        <taxon>Dinophyceae</taxon>
        <taxon>Suessiales</taxon>
        <taxon>Symbiodiniaceae</taxon>
        <taxon>Symbiodinium</taxon>
    </lineage>
</organism>
<dbReference type="OrthoDB" id="410361at2759"/>
<accession>A0A812WG41</accession>
<name>A0A812WG41_SYMPI</name>
<protein>
    <submittedName>
        <fullName evidence="2">Uncharacterized protein</fullName>
    </submittedName>
</protein>
<comment type="caution">
    <text evidence="2">The sequence shown here is derived from an EMBL/GenBank/DDBJ whole genome shotgun (WGS) entry which is preliminary data.</text>
</comment>
<sequence length="140" mass="15300">MSRFAAWAQKQKQDESLTVAGVPIESTPKRELEPFLVDNRRAAGVGVVREHFRESSTNMDIAWSHVCQGALKSRSAGLRYRSARDLVDKNQARSADAQAAELYAAVSVPEPEIGPVGQRGLGRAGRGRPMAKGEAWEKLV</sequence>
<reference evidence="2" key="1">
    <citation type="submission" date="2021-02" db="EMBL/GenBank/DDBJ databases">
        <authorList>
            <person name="Dougan E. K."/>
            <person name="Rhodes N."/>
            <person name="Thang M."/>
            <person name="Chan C."/>
        </authorList>
    </citation>
    <scope>NUCLEOTIDE SEQUENCE</scope>
</reference>
<evidence type="ECO:0000256" key="1">
    <source>
        <dbReference type="SAM" id="MobiDB-lite"/>
    </source>
</evidence>